<accession>A0ABN9Y3F7</accession>
<evidence type="ECO:0000313" key="2">
    <source>
        <dbReference type="Proteomes" id="UP001189429"/>
    </source>
</evidence>
<comment type="caution">
    <text evidence="1">The sequence shown here is derived from an EMBL/GenBank/DDBJ whole genome shotgun (WGS) entry which is preliminary data.</text>
</comment>
<dbReference type="Proteomes" id="UP001189429">
    <property type="component" value="Unassembled WGS sequence"/>
</dbReference>
<proteinExistence type="predicted"/>
<feature type="non-terminal residue" evidence="1">
    <location>
        <position position="1"/>
    </location>
</feature>
<evidence type="ECO:0000313" key="1">
    <source>
        <dbReference type="EMBL" id="CAK0907032.1"/>
    </source>
</evidence>
<protein>
    <submittedName>
        <fullName evidence="1">Uncharacterized protein</fullName>
    </submittedName>
</protein>
<reference evidence="1" key="1">
    <citation type="submission" date="2023-10" db="EMBL/GenBank/DDBJ databases">
        <authorList>
            <person name="Chen Y."/>
            <person name="Shah S."/>
            <person name="Dougan E. K."/>
            <person name="Thang M."/>
            <person name="Chan C."/>
        </authorList>
    </citation>
    <scope>NUCLEOTIDE SEQUENCE [LARGE SCALE GENOMIC DNA]</scope>
</reference>
<organism evidence="1 2">
    <name type="scientific">Prorocentrum cordatum</name>
    <dbReference type="NCBI Taxonomy" id="2364126"/>
    <lineage>
        <taxon>Eukaryota</taxon>
        <taxon>Sar</taxon>
        <taxon>Alveolata</taxon>
        <taxon>Dinophyceae</taxon>
        <taxon>Prorocentrales</taxon>
        <taxon>Prorocentraceae</taxon>
        <taxon>Prorocentrum</taxon>
    </lineage>
</organism>
<keyword evidence="2" id="KW-1185">Reference proteome</keyword>
<dbReference type="EMBL" id="CAUYUJ010021791">
    <property type="protein sequence ID" value="CAK0907032.1"/>
    <property type="molecule type" value="Genomic_DNA"/>
</dbReference>
<sequence length="132" mass="13813">SGRTPRGRAPPLGAPPLAPAGAEVAMAAMLLPWAFLVAAVRPGLSADLVLSYIQVPTGDIRIGQEFTVKVWRSAGEFDNGGDKILLSPKGVMCGTEDSLPLPGYLAQDYVEEGNLAKRAHLPPAVEGGRAMH</sequence>
<name>A0ABN9Y3F7_9DINO</name>
<gene>
    <name evidence="1" type="ORF">PCOR1329_LOCUS82165</name>
</gene>